<reference evidence="1" key="1">
    <citation type="submission" date="2020-10" db="EMBL/GenBank/DDBJ databases">
        <authorList>
            <person name="Gilroy R."/>
        </authorList>
    </citation>
    <scope>NUCLEOTIDE SEQUENCE</scope>
    <source>
        <strain evidence="1">2478</strain>
    </source>
</reference>
<keyword evidence="1" id="KW-0449">Lipoprotein</keyword>
<dbReference type="AlphaFoldDB" id="A0A9D9IX47"/>
<comment type="caution">
    <text evidence="1">The sequence shown here is derived from an EMBL/GenBank/DDBJ whole genome shotgun (WGS) entry which is preliminary data.</text>
</comment>
<evidence type="ECO:0000313" key="1">
    <source>
        <dbReference type="EMBL" id="MBO8479068.1"/>
    </source>
</evidence>
<proteinExistence type="predicted"/>
<dbReference type="Proteomes" id="UP000823771">
    <property type="component" value="Unassembled WGS sequence"/>
</dbReference>
<dbReference type="SUPFAM" id="SSF49464">
    <property type="entry name" value="Carboxypeptidase regulatory domain-like"/>
    <property type="match status" value="1"/>
</dbReference>
<dbReference type="NCBIfam" id="TIGR04134">
    <property type="entry name" value="lipo_with_rSAM"/>
    <property type="match status" value="1"/>
</dbReference>
<name>A0A9D9IX47_9BACT</name>
<dbReference type="InterPro" id="IPR008969">
    <property type="entry name" value="CarboxyPept-like_regulatory"/>
</dbReference>
<reference evidence="1" key="2">
    <citation type="journal article" date="2021" name="PeerJ">
        <title>Extensive microbial diversity within the chicken gut microbiome revealed by metagenomics and culture.</title>
        <authorList>
            <person name="Gilroy R."/>
            <person name="Ravi A."/>
            <person name="Getino M."/>
            <person name="Pursley I."/>
            <person name="Horton D.L."/>
            <person name="Alikhan N.F."/>
            <person name="Baker D."/>
            <person name="Gharbi K."/>
            <person name="Hall N."/>
            <person name="Watson M."/>
            <person name="Adriaenssens E.M."/>
            <person name="Foster-Nyarko E."/>
            <person name="Jarju S."/>
            <person name="Secka A."/>
            <person name="Antonio M."/>
            <person name="Oren A."/>
            <person name="Chaudhuri R.R."/>
            <person name="La Ragione R."/>
            <person name="Hildebrand F."/>
            <person name="Pallen M.J."/>
        </authorList>
    </citation>
    <scope>NUCLEOTIDE SEQUENCE</scope>
    <source>
        <strain evidence="1">2478</strain>
    </source>
</reference>
<gene>
    <name evidence="1" type="ORF">IAB80_09310</name>
</gene>
<organism evidence="1 2">
    <name type="scientific">Candidatus Cryptobacteroides excrementipullorum</name>
    <dbReference type="NCBI Taxonomy" id="2840761"/>
    <lineage>
        <taxon>Bacteria</taxon>
        <taxon>Pseudomonadati</taxon>
        <taxon>Bacteroidota</taxon>
        <taxon>Bacteroidia</taxon>
        <taxon>Bacteroidales</taxon>
        <taxon>Candidatus Cryptobacteroides</taxon>
    </lineage>
</organism>
<sequence>MRYRSDGPGFKAPDIAARICKAVLSFMSAWLPAAVAVPFMVSCEISGGSGPDGSYGFPYADFEVDGMVVDETGQPLYGIRVYCVDRYWGLTYTDVQPDGRFSLYGNFTPSDNITIRAVDNSDVNWGVYFDTTVTVPLDFQEDSYSEIDEWFVGVYTGEVQIVMVRDTSIPW</sequence>
<evidence type="ECO:0000313" key="2">
    <source>
        <dbReference type="Proteomes" id="UP000823771"/>
    </source>
</evidence>
<dbReference type="EMBL" id="JADILZ010000086">
    <property type="protein sequence ID" value="MBO8479068.1"/>
    <property type="molecule type" value="Genomic_DNA"/>
</dbReference>
<protein>
    <submittedName>
        <fullName evidence="1">Radical SAM-associated putative lipoprotein</fullName>
    </submittedName>
</protein>
<accession>A0A9D9IX47</accession>
<dbReference type="InterPro" id="IPR026403">
    <property type="entry name" value="Lipo_with_rSAM"/>
</dbReference>